<feature type="compositionally biased region" description="Basic and acidic residues" evidence="1">
    <location>
        <begin position="11"/>
        <end position="41"/>
    </location>
</feature>
<protein>
    <submittedName>
        <fullName evidence="2">Msl6021 protein</fullName>
    </submittedName>
</protein>
<sequence>MFASGNPAVRPDYDERIARMRTGENIERSNISEEQKERPSS</sequence>
<dbReference type="HOGENOM" id="CLU_3275667_0_0_5"/>
<dbReference type="KEGG" id="mlo:msl6021"/>
<name>Q98AF6_RHILO</name>
<gene>
    <name evidence="2" type="ordered locus">msl6021</name>
</gene>
<evidence type="ECO:0000313" key="2">
    <source>
        <dbReference type="EMBL" id="BAB52374.1"/>
    </source>
</evidence>
<dbReference type="Proteomes" id="UP000000552">
    <property type="component" value="Chromosome"/>
</dbReference>
<evidence type="ECO:0000256" key="1">
    <source>
        <dbReference type="SAM" id="MobiDB-lite"/>
    </source>
</evidence>
<dbReference type="EMBL" id="BA000012">
    <property type="protein sequence ID" value="BAB52374.1"/>
    <property type="molecule type" value="Genomic_DNA"/>
</dbReference>
<proteinExistence type="predicted"/>
<accession>Q98AF6</accession>
<reference evidence="2 3" key="1">
    <citation type="journal article" date="2000" name="DNA Res.">
        <title>Complete genome structure of the nitrogen-fixing symbiotic bacterium Mesorhizobium loti.</title>
        <authorList>
            <person name="Kaneko T."/>
            <person name="Nakamura Y."/>
            <person name="Sato S."/>
            <person name="Asamizu E."/>
            <person name="Kato T."/>
            <person name="Sasamoto S."/>
            <person name="Watanabe A."/>
            <person name="Idesawa K."/>
            <person name="Ishikawa A."/>
            <person name="Kawashima K."/>
            <person name="Kimura T."/>
            <person name="Kishida Y."/>
            <person name="Kiyokawa C."/>
            <person name="Kohara M."/>
            <person name="Matsumoto M."/>
            <person name="Matsuno A."/>
            <person name="Mochizuki Y."/>
            <person name="Nakayama S."/>
            <person name="Nakazaki N."/>
            <person name="Shimpo S."/>
            <person name="Sugimoto M."/>
            <person name="Takeuchi C."/>
            <person name="Yamada M."/>
            <person name="Tabata S."/>
        </authorList>
    </citation>
    <scope>NUCLEOTIDE SEQUENCE [LARGE SCALE GENOMIC DNA]</scope>
    <source>
        <strain evidence="3">LMG 29417 / CECT 9101 / MAFF 303099</strain>
    </source>
</reference>
<organism evidence="2 3">
    <name type="scientific">Mesorhizobium japonicum (strain LMG 29417 / CECT 9101 / MAFF 303099)</name>
    <name type="common">Mesorhizobium loti (strain MAFF 303099)</name>
    <dbReference type="NCBI Taxonomy" id="266835"/>
    <lineage>
        <taxon>Bacteria</taxon>
        <taxon>Pseudomonadati</taxon>
        <taxon>Pseudomonadota</taxon>
        <taxon>Alphaproteobacteria</taxon>
        <taxon>Hyphomicrobiales</taxon>
        <taxon>Phyllobacteriaceae</taxon>
        <taxon>Mesorhizobium</taxon>
    </lineage>
</organism>
<dbReference type="AlphaFoldDB" id="Q98AF6"/>
<feature type="region of interest" description="Disordered" evidence="1">
    <location>
        <begin position="1"/>
        <end position="41"/>
    </location>
</feature>
<evidence type="ECO:0000313" key="3">
    <source>
        <dbReference type="Proteomes" id="UP000000552"/>
    </source>
</evidence>